<dbReference type="SMART" id="SM00267">
    <property type="entry name" value="GGDEF"/>
    <property type="match status" value="1"/>
</dbReference>
<evidence type="ECO:0000259" key="4">
    <source>
        <dbReference type="PROSITE" id="PS50887"/>
    </source>
</evidence>
<dbReference type="PROSITE" id="PS50112">
    <property type="entry name" value="PAS"/>
    <property type="match status" value="1"/>
</dbReference>
<dbReference type="SUPFAM" id="SSF55785">
    <property type="entry name" value="PYP-like sensor domain (PAS domain)"/>
    <property type="match status" value="1"/>
</dbReference>
<dbReference type="SUPFAM" id="SSF55073">
    <property type="entry name" value="Nucleotide cyclase"/>
    <property type="match status" value="1"/>
</dbReference>
<organism evidence="5 6">
    <name type="scientific">Shewanella colwelliana</name>
    <name type="common">Alteromonas colwelliana</name>
    <dbReference type="NCBI Taxonomy" id="23"/>
    <lineage>
        <taxon>Bacteria</taxon>
        <taxon>Pseudomonadati</taxon>
        <taxon>Pseudomonadota</taxon>
        <taxon>Gammaproteobacteria</taxon>
        <taxon>Alteromonadales</taxon>
        <taxon>Shewanellaceae</taxon>
        <taxon>Shewanella</taxon>
    </lineage>
</organism>
<dbReference type="Pfam" id="PF24820">
    <property type="entry name" value="Diguanyl_cycl_sensor"/>
    <property type="match status" value="1"/>
</dbReference>
<reference evidence="5 6" key="1">
    <citation type="submission" date="2021-05" db="EMBL/GenBank/DDBJ databases">
        <title>Molecular characterization for Shewanella algae harboring chromosomal blaOXA-55-like strains isolated from clinical and environment sample.</title>
        <authorList>
            <person name="Ohama Y."/>
            <person name="Aoki K."/>
            <person name="Harada S."/>
            <person name="Moriya K."/>
            <person name="Ishii Y."/>
            <person name="Tateda K."/>
        </authorList>
    </citation>
    <scope>NUCLEOTIDE SEQUENCE [LARGE SCALE GENOMIC DNA]</scope>
    <source>
        <strain evidence="5 6">MBTL60-118</strain>
    </source>
</reference>
<comment type="caution">
    <text evidence="5">The sequence shown here is derived from an EMBL/GenBank/DDBJ whole genome shotgun (WGS) entry which is preliminary data.</text>
</comment>
<dbReference type="Gene3D" id="3.30.70.270">
    <property type="match status" value="1"/>
</dbReference>
<dbReference type="InterPro" id="IPR000160">
    <property type="entry name" value="GGDEF_dom"/>
</dbReference>
<evidence type="ECO:0000256" key="2">
    <source>
        <dbReference type="ARBA" id="ARBA00034247"/>
    </source>
</evidence>
<dbReference type="SMART" id="SM00091">
    <property type="entry name" value="PAS"/>
    <property type="match status" value="1"/>
</dbReference>
<comment type="catalytic activity">
    <reaction evidence="2">
        <text>2 GTP = 3',3'-c-di-GMP + 2 diphosphate</text>
        <dbReference type="Rhea" id="RHEA:24898"/>
        <dbReference type="ChEBI" id="CHEBI:33019"/>
        <dbReference type="ChEBI" id="CHEBI:37565"/>
        <dbReference type="ChEBI" id="CHEBI:58805"/>
        <dbReference type="EC" id="2.7.7.65"/>
    </reaction>
</comment>
<evidence type="ECO:0000313" key="5">
    <source>
        <dbReference type="EMBL" id="GIU39642.1"/>
    </source>
</evidence>
<evidence type="ECO:0000259" key="3">
    <source>
        <dbReference type="PROSITE" id="PS50112"/>
    </source>
</evidence>
<dbReference type="Gene3D" id="3.30.450.20">
    <property type="entry name" value="PAS domain"/>
    <property type="match status" value="1"/>
</dbReference>
<accession>A0ABQ4NY02</accession>
<evidence type="ECO:0000313" key="6">
    <source>
        <dbReference type="Proteomes" id="UP000773469"/>
    </source>
</evidence>
<dbReference type="Pfam" id="PF00990">
    <property type="entry name" value="GGDEF"/>
    <property type="match status" value="1"/>
</dbReference>
<dbReference type="EC" id="2.7.7.65" evidence="1"/>
<feature type="domain" description="GGDEF" evidence="4">
    <location>
        <begin position="225"/>
        <end position="361"/>
    </location>
</feature>
<dbReference type="InterPro" id="IPR000014">
    <property type="entry name" value="PAS"/>
</dbReference>
<dbReference type="CDD" id="cd00130">
    <property type="entry name" value="PAS"/>
    <property type="match status" value="1"/>
</dbReference>
<dbReference type="NCBIfam" id="TIGR00229">
    <property type="entry name" value="sensory_box"/>
    <property type="match status" value="1"/>
</dbReference>
<dbReference type="InterPro" id="IPR043128">
    <property type="entry name" value="Rev_trsase/Diguanyl_cyclase"/>
</dbReference>
<dbReference type="Proteomes" id="UP000773469">
    <property type="component" value="Unassembled WGS sequence"/>
</dbReference>
<dbReference type="RefSeq" id="WP_259655887.1">
    <property type="nucleotide sequence ID" value="NZ_BPEU01000009.1"/>
</dbReference>
<dbReference type="PANTHER" id="PTHR45138">
    <property type="entry name" value="REGULATORY COMPONENTS OF SENSORY TRANSDUCTION SYSTEM"/>
    <property type="match status" value="1"/>
</dbReference>
<sequence length="361" mass="40146">MSSASVKKVVVDTMNQDLAKRLERMGISQDITCSQPPKDNLDRAKKQLDFADELISGTVKNDFLNALGTVINYMSEAIFVVNGNGVFEMINPLAAQLFGAPREALIGQQWCDFLGHQHKDEYLSLFVSWKKCHELPSNHGPKEVVIHRADSLLLDVDLSLSCLPASQTGSENLFIGVMHNLTTHKAEYHELKRQARTDRLTGLANRHEFDEMLQTSWNDSINGHQPLSLVIIDVDYFKLFNDRYGHVNGDRCLQKIAQVVEKALPSRQCLAARYGGEEFALILPNCNARTAELTAKRVQAAINQLSFTDLGLHPSVRVSVSQGIAVEVLGQYRTPTALVCAADTALYRAKSDGRNRINLSL</sequence>
<dbReference type="EMBL" id="BPEU01000009">
    <property type="protein sequence ID" value="GIU39642.1"/>
    <property type="molecule type" value="Genomic_DNA"/>
</dbReference>
<dbReference type="InterPro" id="IPR035965">
    <property type="entry name" value="PAS-like_dom_sf"/>
</dbReference>
<dbReference type="InterPro" id="IPR050469">
    <property type="entry name" value="Diguanylate_Cyclase"/>
</dbReference>
<gene>
    <name evidence="5" type="ORF">TUM3794_15210</name>
</gene>
<dbReference type="InterPro" id="IPR059127">
    <property type="entry name" value="Diguanyl_cycl_sensor_dom"/>
</dbReference>
<dbReference type="PROSITE" id="PS50887">
    <property type="entry name" value="GGDEF"/>
    <property type="match status" value="1"/>
</dbReference>
<proteinExistence type="predicted"/>
<protein>
    <recommendedName>
        <fullName evidence="1">diguanylate cyclase</fullName>
        <ecNumber evidence="1">2.7.7.65</ecNumber>
    </recommendedName>
</protein>
<name>A0ABQ4NY02_SHECO</name>
<feature type="domain" description="PAS" evidence="3">
    <location>
        <begin position="63"/>
        <end position="109"/>
    </location>
</feature>
<keyword evidence="6" id="KW-1185">Reference proteome</keyword>
<dbReference type="NCBIfam" id="TIGR00254">
    <property type="entry name" value="GGDEF"/>
    <property type="match status" value="1"/>
</dbReference>
<dbReference type="CDD" id="cd01949">
    <property type="entry name" value="GGDEF"/>
    <property type="match status" value="1"/>
</dbReference>
<dbReference type="PANTHER" id="PTHR45138:SF9">
    <property type="entry name" value="DIGUANYLATE CYCLASE DGCM-RELATED"/>
    <property type="match status" value="1"/>
</dbReference>
<evidence type="ECO:0000256" key="1">
    <source>
        <dbReference type="ARBA" id="ARBA00012528"/>
    </source>
</evidence>
<dbReference type="InterPro" id="IPR029787">
    <property type="entry name" value="Nucleotide_cyclase"/>
</dbReference>